<name>A0A7X9S1Q1_9BACT</name>
<dbReference type="EMBL" id="JABANE010000211">
    <property type="protein sequence ID" value="NME72795.1"/>
    <property type="molecule type" value="Genomic_DNA"/>
</dbReference>
<evidence type="ECO:0000256" key="1">
    <source>
        <dbReference type="SAM" id="Coils"/>
    </source>
</evidence>
<dbReference type="AlphaFoldDB" id="A0A7X9S1Q1"/>
<proteinExistence type="predicted"/>
<evidence type="ECO:0000313" key="2">
    <source>
        <dbReference type="EMBL" id="NME72795.1"/>
    </source>
</evidence>
<accession>A0A7X9S1Q1</accession>
<dbReference type="Gene3D" id="1.20.1600.10">
    <property type="entry name" value="Outer membrane efflux proteins (OEP)"/>
    <property type="match status" value="1"/>
</dbReference>
<protein>
    <submittedName>
        <fullName evidence="2">TolC family protein</fullName>
    </submittedName>
</protein>
<feature type="coiled-coil region" evidence="1">
    <location>
        <begin position="177"/>
        <end position="204"/>
    </location>
</feature>
<dbReference type="Proteomes" id="UP000576082">
    <property type="component" value="Unassembled WGS sequence"/>
</dbReference>
<evidence type="ECO:0000313" key="3">
    <source>
        <dbReference type="Proteomes" id="UP000576082"/>
    </source>
</evidence>
<gene>
    <name evidence="2" type="ORF">HHU12_32865</name>
</gene>
<comment type="caution">
    <text evidence="2">The sequence shown here is derived from an EMBL/GenBank/DDBJ whole genome shotgun (WGS) entry which is preliminary data.</text>
</comment>
<organism evidence="2 3">
    <name type="scientific">Flammeovirga aprica JL-4</name>
    <dbReference type="NCBI Taxonomy" id="694437"/>
    <lineage>
        <taxon>Bacteria</taxon>
        <taxon>Pseudomonadati</taxon>
        <taxon>Bacteroidota</taxon>
        <taxon>Cytophagia</taxon>
        <taxon>Cytophagales</taxon>
        <taxon>Flammeovirgaceae</taxon>
        <taxon>Flammeovirga</taxon>
    </lineage>
</organism>
<dbReference type="RefSeq" id="WP_169660964.1">
    <property type="nucleotide sequence ID" value="NZ_JABANE010000211.1"/>
</dbReference>
<sequence>MRHTSESTIIHKKYYVANWGSKRIGITAILFPPRTPPSLIWYFFLLVFLLNSQHLIAQNTSPDSSNFVKNFQDDFRADSMGNSQSNNEALEIAPLLDLEMSIRHYYNKEFYAQYAEWADDGKGRVWTYLPDVGFAFGLPTVTLSTRQIKQAKKMEKQRDQKLQSTLDMLTLKMNTDIQKLRVLYQKYEHNRQLLQEKMELLNIDFKIFDIYKEGYEKNEIEPLTYLQQKKTYIQSQNSIAEYTRNLKEELTDIYILSKYALPSMHLLDITSDDSHTDRKLDKKK</sequence>
<keyword evidence="3" id="KW-1185">Reference proteome</keyword>
<keyword evidence="1" id="KW-0175">Coiled coil</keyword>
<dbReference type="GO" id="GO:0015562">
    <property type="term" value="F:efflux transmembrane transporter activity"/>
    <property type="evidence" value="ECO:0007669"/>
    <property type="project" value="InterPro"/>
</dbReference>
<reference evidence="2 3" key="1">
    <citation type="submission" date="2020-04" db="EMBL/GenBank/DDBJ databases">
        <title>Flammeovirga sp. SR4, a novel species isolated from seawater.</title>
        <authorList>
            <person name="Wang X."/>
        </authorList>
    </citation>
    <scope>NUCLEOTIDE SEQUENCE [LARGE SCALE GENOMIC DNA]</scope>
    <source>
        <strain evidence="2 3">ATCC 23126</strain>
    </source>
</reference>